<evidence type="ECO:0000259" key="1">
    <source>
        <dbReference type="Pfam" id="PF01243"/>
    </source>
</evidence>
<proteinExistence type="predicted"/>
<sequence>MTQLPIAKSSQWTQAQMTAFLEKTTVPMRLACHGNAGFPLACSLWFCFQENSLWCASHENSHIVKLLQKNNKVGFEIGVNQPPYQGVRGQGEVTLVRERAADILATMLQRYEIEPDSTLAKWLLSRVKDEYALRIDIKRITAWDYTQRMQTGK</sequence>
<dbReference type="AlphaFoldDB" id="A0A972W2B6"/>
<dbReference type="Proteomes" id="UP000754644">
    <property type="component" value="Unassembled WGS sequence"/>
</dbReference>
<dbReference type="EMBL" id="JABMOJ010000558">
    <property type="protein sequence ID" value="NQV66670.1"/>
    <property type="molecule type" value="Genomic_DNA"/>
</dbReference>
<dbReference type="InterPro" id="IPR011576">
    <property type="entry name" value="Pyridox_Oxase_N"/>
</dbReference>
<evidence type="ECO:0000313" key="3">
    <source>
        <dbReference type="Proteomes" id="UP000754644"/>
    </source>
</evidence>
<organism evidence="2 3">
    <name type="scientific">SAR86 cluster bacterium</name>
    <dbReference type="NCBI Taxonomy" id="2030880"/>
    <lineage>
        <taxon>Bacteria</taxon>
        <taxon>Pseudomonadati</taxon>
        <taxon>Pseudomonadota</taxon>
        <taxon>Gammaproteobacteria</taxon>
        <taxon>SAR86 cluster</taxon>
    </lineage>
</organism>
<dbReference type="SUPFAM" id="SSF50475">
    <property type="entry name" value="FMN-binding split barrel"/>
    <property type="match status" value="1"/>
</dbReference>
<dbReference type="Gene3D" id="2.30.110.10">
    <property type="entry name" value="Electron Transport, Fmn-binding Protein, Chain A"/>
    <property type="match status" value="1"/>
</dbReference>
<protein>
    <submittedName>
        <fullName evidence="2">Pyridoxamine 5'-phosphate oxidase family protein</fullName>
    </submittedName>
</protein>
<name>A0A972W2B6_9GAMM</name>
<gene>
    <name evidence="2" type="ORF">HQ497_15030</name>
</gene>
<evidence type="ECO:0000313" key="2">
    <source>
        <dbReference type="EMBL" id="NQV66670.1"/>
    </source>
</evidence>
<feature type="domain" description="Pyridoxamine 5'-phosphate oxidase N-terminal" evidence="1">
    <location>
        <begin position="15"/>
        <end position="112"/>
    </location>
</feature>
<accession>A0A972W2B6</accession>
<dbReference type="Pfam" id="PF01243">
    <property type="entry name" value="PNPOx_N"/>
    <property type="match status" value="1"/>
</dbReference>
<dbReference type="InterPro" id="IPR012349">
    <property type="entry name" value="Split_barrel_FMN-bd"/>
</dbReference>
<comment type="caution">
    <text evidence="2">The sequence shown here is derived from an EMBL/GenBank/DDBJ whole genome shotgun (WGS) entry which is preliminary data.</text>
</comment>
<reference evidence="2" key="1">
    <citation type="submission" date="2020-05" db="EMBL/GenBank/DDBJ databases">
        <title>Sulfur intermediates as new biogeochemical hubs in an aquatic model microbial ecosystem.</title>
        <authorList>
            <person name="Vigneron A."/>
        </authorList>
    </citation>
    <scope>NUCLEOTIDE SEQUENCE</scope>
    <source>
        <strain evidence="2">Bin.250</strain>
    </source>
</reference>